<feature type="chain" id="PRO_5010285679" description="DUF4136 domain-containing protein" evidence="1">
    <location>
        <begin position="20"/>
        <end position="169"/>
    </location>
</feature>
<proteinExistence type="predicted"/>
<dbReference type="AlphaFoldDB" id="A0A1H7S031"/>
<evidence type="ECO:0000259" key="2">
    <source>
        <dbReference type="Pfam" id="PF13590"/>
    </source>
</evidence>
<dbReference type="Proteomes" id="UP000185766">
    <property type="component" value="Unassembled WGS sequence"/>
</dbReference>
<evidence type="ECO:0000313" key="3">
    <source>
        <dbReference type="EMBL" id="SEL65639.1"/>
    </source>
</evidence>
<evidence type="ECO:0000256" key="1">
    <source>
        <dbReference type="SAM" id="SignalP"/>
    </source>
</evidence>
<dbReference type="EMBL" id="FOAS01000016">
    <property type="protein sequence ID" value="SEL65639.1"/>
    <property type="molecule type" value="Genomic_DNA"/>
</dbReference>
<dbReference type="PROSITE" id="PS51257">
    <property type="entry name" value="PROKAR_LIPOPROTEIN"/>
    <property type="match status" value="1"/>
</dbReference>
<protein>
    <recommendedName>
        <fullName evidence="2">DUF4136 domain-containing protein</fullName>
    </recommendedName>
</protein>
<gene>
    <name evidence="3" type="ORF">SAMN05216214_11674</name>
</gene>
<dbReference type="RefSeq" id="WP_074870182.1">
    <property type="nucleotide sequence ID" value="NZ_FOAS01000016.1"/>
</dbReference>
<keyword evidence="1" id="KW-0732">Signal</keyword>
<organism evidence="3 4">
    <name type="scientific">Atopomonas hussainii</name>
    <dbReference type="NCBI Taxonomy" id="1429083"/>
    <lineage>
        <taxon>Bacteria</taxon>
        <taxon>Pseudomonadati</taxon>
        <taxon>Pseudomonadota</taxon>
        <taxon>Gammaproteobacteria</taxon>
        <taxon>Pseudomonadales</taxon>
        <taxon>Pseudomonadaceae</taxon>
        <taxon>Atopomonas</taxon>
    </lineage>
</organism>
<keyword evidence="4" id="KW-1185">Reference proteome</keyword>
<dbReference type="Pfam" id="PF13590">
    <property type="entry name" value="DUF4136"/>
    <property type="match status" value="1"/>
</dbReference>
<dbReference type="STRING" id="1429083.GCA_001885685_00168"/>
<feature type="signal peptide" evidence="1">
    <location>
        <begin position="1"/>
        <end position="19"/>
    </location>
</feature>
<accession>A0A1H7S031</accession>
<feature type="domain" description="DUF4136" evidence="2">
    <location>
        <begin position="30"/>
        <end position="164"/>
    </location>
</feature>
<name>A0A1H7S031_9GAMM</name>
<sequence length="169" mass="18905">MRPLTAALLLLPFLLGGCAQQPSSESPSAAQAPAKTYRIEAVLTRGHQQSQEHLLEPALHRAMQAKGYVALPPQQQADLLLRYSAELRNKTLKKVVLKQDAHGNLYEELVAVPEQVGELMLNIEDTRDNQGVFSVQLRNDIKPSAQDTQSRYNGFAERILRGFPEYRSQ</sequence>
<dbReference type="InterPro" id="IPR025411">
    <property type="entry name" value="DUF4136"/>
</dbReference>
<evidence type="ECO:0000313" key="4">
    <source>
        <dbReference type="Proteomes" id="UP000185766"/>
    </source>
</evidence>
<reference evidence="3 4" key="1">
    <citation type="submission" date="2016-10" db="EMBL/GenBank/DDBJ databases">
        <authorList>
            <person name="de Groot N.N."/>
        </authorList>
    </citation>
    <scope>NUCLEOTIDE SEQUENCE [LARGE SCALE GENOMIC DNA]</scope>
    <source>
        <strain evidence="3 4">JCM 19513</strain>
    </source>
</reference>